<keyword evidence="1" id="KW-1185">Reference proteome</keyword>
<evidence type="ECO:0000313" key="2">
    <source>
        <dbReference type="WBParaSite" id="ACAC_0000628301-mRNA-1"/>
    </source>
</evidence>
<evidence type="ECO:0000313" key="1">
    <source>
        <dbReference type="Proteomes" id="UP000035642"/>
    </source>
</evidence>
<protein>
    <submittedName>
        <fullName evidence="2">Tudor domain-containing protein</fullName>
    </submittedName>
</protein>
<accession>A0A0K0D888</accession>
<dbReference type="AlphaFoldDB" id="A0A0K0D888"/>
<dbReference type="WBParaSite" id="ACAC_0000628301-mRNA-1">
    <property type="protein sequence ID" value="ACAC_0000628301-mRNA-1"/>
    <property type="gene ID" value="ACAC_0000628301"/>
</dbReference>
<proteinExistence type="predicted"/>
<dbReference type="Proteomes" id="UP000035642">
    <property type="component" value="Unassembled WGS sequence"/>
</dbReference>
<organism evidence="1 2">
    <name type="scientific">Angiostrongylus cantonensis</name>
    <name type="common">Rat lungworm</name>
    <dbReference type="NCBI Taxonomy" id="6313"/>
    <lineage>
        <taxon>Eukaryota</taxon>
        <taxon>Metazoa</taxon>
        <taxon>Ecdysozoa</taxon>
        <taxon>Nematoda</taxon>
        <taxon>Chromadorea</taxon>
        <taxon>Rhabditida</taxon>
        <taxon>Rhabditina</taxon>
        <taxon>Rhabditomorpha</taxon>
        <taxon>Strongyloidea</taxon>
        <taxon>Metastrongylidae</taxon>
        <taxon>Angiostrongylus</taxon>
    </lineage>
</organism>
<reference evidence="1" key="1">
    <citation type="submission" date="2012-09" db="EMBL/GenBank/DDBJ databases">
        <authorList>
            <person name="Martin A.A."/>
        </authorList>
    </citation>
    <scope>NUCLEOTIDE SEQUENCE</scope>
</reference>
<sequence length="176" mass="20090">MKDLLAPSRFTRRSAGLQETMNVLSTKHTLLGDVTIAPRWLGDVIGRTCIFKRVLISYESYGDLLHGYGTVTKVLPYSIIVKSESDGEFIWCSLLSVCPWLKVPFNVGEYVRYTACLNMPNSEYKWRCLRIGRTSRINMNNYKNLTPIKAQSSQCILDENAEQSSKQVADEITFFF</sequence>
<reference evidence="2" key="2">
    <citation type="submission" date="2017-02" db="UniProtKB">
        <authorList>
            <consortium name="WormBaseParasite"/>
        </authorList>
    </citation>
    <scope>IDENTIFICATION</scope>
</reference>
<name>A0A0K0D888_ANGCA</name>